<sequence length="363" mass="40469">MDKLLGHLHWKEAIVYIDDIVVATLTLAEHITALGTLLSRAEAAGLKFSPAKCTFGIPSLTLLGRKVSGAGIAVWSERAKAVQDLPQPRTLKELYHALGLFGYYRAFVHRYAEISEPLTRLTRGWRYDRVNDRYQLVDPNGTPTSAEKVQLSWTGAQQESFDRLKRIIANPPTLAHPDPSRPYVLYVDASKQAFAAILHQVFAERENAPAINILQPPLPSGSISSERWAAWTRADPHFRGIWRSASAAEASADGEWVIRDGFLVRRADGRFALPAAALPVLLRAIHDATGHFGFSKTYLALTRHFWRPGLVEAVQAWIRHCAACNKTKLRRRVGELDVDHDSQIPFDDISTDLLLGMPRSRSG</sequence>
<proteinExistence type="predicted"/>
<feature type="domain" description="Reverse transcriptase/retrotransposon-derived protein RNase H-like" evidence="3">
    <location>
        <begin position="153"/>
        <end position="205"/>
    </location>
</feature>
<evidence type="ECO:0000259" key="4">
    <source>
        <dbReference type="Pfam" id="PF17921"/>
    </source>
</evidence>
<dbReference type="InterPro" id="IPR050951">
    <property type="entry name" value="Retrovirus_Pol_polyprotein"/>
</dbReference>
<dbReference type="Gene3D" id="3.30.70.270">
    <property type="match status" value="2"/>
</dbReference>
<feature type="non-terminal residue" evidence="5">
    <location>
        <position position="363"/>
    </location>
</feature>
<dbReference type="Pfam" id="PF17921">
    <property type="entry name" value="Integrase_H2C2"/>
    <property type="match status" value="1"/>
</dbReference>
<feature type="domain" description="Integrase zinc-binding" evidence="4">
    <location>
        <begin position="278"/>
        <end position="328"/>
    </location>
</feature>
<dbReference type="InterPro" id="IPR043128">
    <property type="entry name" value="Rev_trsase/Diguanyl_cyclase"/>
</dbReference>
<dbReference type="AlphaFoldDB" id="A0A8T8S8X8"/>
<evidence type="ECO:0008006" key="7">
    <source>
        <dbReference type="Google" id="ProtNLM"/>
    </source>
</evidence>
<keyword evidence="1" id="KW-0511">Multifunctional enzyme</keyword>
<dbReference type="InterPro" id="IPR041588">
    <property type="entry name" value="Integrase_H2C2"/>
</dbReference>
<keyword evidence="6" id="KW-1185">Reference proteome</keyword>
<dbReference type="InterPro" id="IPR041577">
    <property type="entry name" value="RT_RNaseH_2"/>
</dbReference>
<dbReference type="Pfam" id="PF00078">
    <property type="entry name" value="RVT_1"/>
    <property type="match status" value="1"/>
</dbReference>
<comment type="caution">
    <text evidence="5">The sequence shown here is derived from an EMBL/GenBank/DDBJ whole genome shotgun (WGS) entry which is preliminary data.</text>
</comment>
<gene>
    <name evidence="5" type="ORF">A4X13_0g9549</name>
</gene>
<dbReference type="Proteomes" id="UP000077521">
    <property type="component" value="Unassembled WGS sequence"/>
</dbReference>
<dbReference type="FunFam" id="3.30.70.270:FF:000020">
    <property type="entry name" value="Transposon Tf2-6 polyprotein-like Protein"/>
    <property type="match status" value="1"/>
</dbReference>
<evidence type="ECO:0000256" key="1">
    <source>
        <dbReference type="ARBA" id="ARBA00023268"/>
    </source>
</evidence>
<dbReference type="InterPro" id="IPR043502">
    <property type="entry name" value="DNA/RNA_pol_sf"/>
</dbReference>
<dbReference type="EMBL" id="LWDF02002862">
    <property type="protein sequence ID" value="KAE8235286.1"/>
    <property type="molecule type" value="Genomic_DNA"/>
</dbReference>
<evidence type="ECO:0000259" key="3">
    <source>
        <dbReference type="Pfam" id="PF17919"/>
    </source>
</evidence>
<reference evidence="5" key="1">
    <citation type="submission" date="2016-04" db="EMBL/GenBank/DDBJ databases">
        <authorList>
            <person name="Nguyen H.D."/>
            <person name="Samba Siva P."/>
            <person name="Cullis J."/>
            <person name="Levesque C.A."/>
            <person name="Hambleton S."/>
        </authorList>
    </citation>
    <scope>NUCLEOTIDE SEQUENCE</scope>
    <source>
        <strain evidence="5">DAOMC 236416</strain>
    </source>
</reference>
<protein>
    <recommendedName>
        <fullName evidence="7">Reverse transcriptase domain-containing protein</fullName>
    </recommendedName>
</protein>
<dbReference type="SUPFAM" id="SSF56672">
    <property type="entry name" value="DNA/RNA polymerases"/>
    <property type="match status" value="1"/>
</dbReference>
<feature type="domain" description="Reverse transcriptase" evidence="2">
    <location>
        <begin position="1"/>
        <end position="64"/>
    </location>
</feature>
<dbReference type="Gene3D" id="1.10.340.70">
    <property type="match status" value="1"/>
</dbReference>
<evidence type="ECO:0000313" key="5">
    <source>
        <dbReference type="EMBL" id="KAE8235286.1"/>
    </source>
</evidence>
<dbReference type="InterPro" id="IPR000477">
    <property type="entry name" value="RT_dom"/>
</dbReference>
<accession>A0A8T8S8X8</accession>
<reference evidence="5" key="2">
    <citation type="journal article" date="2019" name="IMA Fungus">
        <title>Genome sequencing and comparison of five Tilletia species to identify candidate genes for the detection of regulated species infecting wheat.</title>
        <authorList>
            <person name="Nguyen H.D.T."/>
            <person name="Sultana T."/>
            <person name="Kesanakurti P."/>
            <person name="Hambleton S."/>
        </authorList>
    </citation>
    <scope>NUCLEOTIDE SEQUENCE</scope>
    <source>
        <strain evidence="5">DAOMC 236416</strain>
    </source>
</reference>
<dbReference type="Pfam" id="PF17919">
    <property type="entry name" value="RT_RNaseH_2"/>
    <property type="match status" value="1"/>
</dbReference>
<evidence type="ECO:0000259" key="2">
    <source>
        <dbReference type="Pfam" id="PF00078"/>
    </source>
</evidence>
<dbReference type="GO" id="GO:0003824">
    <property type="term" value="F:catalytic activity"/>
    <property type="evidence" value="ECO:0007669"/>
    <property type="project" value="UniProtKB-KW"/>
</dbReference>
<name>A0A8T8S8X8_9BASI</name>
<evidence type="ECO:0000313" key="6">
    <source>
        <dbReference type="Proteomes" id="UP000077521"/>
    </source>
</evidence>
<dbReference type="PANTHER" id="PTHR37984">
    <property type="entry name" value="PROTEIN CBG26694"/>
    <property type="match status" value="1"/>
</dbReference>
<organism evidence="5 6">
    <name type="scientific">Tilletia indica</name>
    <dbReference type="NCBI Taxonomy" id="43049"/>
    <lineage>
        <taxon>Eukaryota</taxon>
        <taxon>Fungi</taxon>
        <taxon>Dikarya</taxon>
        <taxon>Basidiomycota</taxon>
        <taxon>Ustilaginomycotina</taxon>
        <taxon>Exobasidiomycetes</taxon>
        <taxon>Tilletiales</taxon>
        <taxon>Tilletiaceae</taxon>
        <taxon>Tilletia</taxon>
    </lineage>
</organism>
<dbReference type="PANTHER" id="PTHR37984:SF5">
    <property type="entry name" value="PROTEIN NYNRIN-LIKE"/>
    <property type="match status" value="1"/>
</dbReference>